<keyword evidence="3" id="KW-1185">Reference proteome</keyword>
<sequence length="109" mass="11796">MAPNETPPSNSSPSLQKPLQQPNSTTPSQKHARVNDASPKFGRSTSFSRIHFHPNRAPPDASIVLPPISTTPHNHQNSHPKPTISTQTTAPKSSLPTYPPLPRSIAEKP</sequence>
<feature type="compositionally biased region" description="Polar residues" evidence="1">
    <location>
        <begin position="68"/>
        <end position="96"/>
    </location>
</feature>
<evidence type="ECO:0000313" key="3">
    <source>
        <dbReference type="Proteomes" id="UP000822688"/>
    </source>
</evidence>
<feature type="compositionally biased region" description="Polar residues" evidence="1">
    <location>
        <begin position="15"/>
        <end position="29"/>
    </location>
</feature>
<organism evidence="2 3">
    <name type="scientific">Ceratodon purpureus</name>
    <name type="common">Fire moss</name>
    <name type="synonym">Dicranum purpureum</name>
    <dbReference type="NCBI Taxonomy" id="3225"/>
    <lineage>
        <taxon>Eukaryota</taxon>
        <taxon>Viridiplantae</taxon>
        <taxon>Streptophyta</taxon>
        <taxon>Embryophyta</taxon>
        <taxon>Bryophyta</taxon>
        <taxon>Bryophytina</taxon>
        <taxon>Bryopsida</taxon>
        <taxon>Dicranidae</taxon>
        <taxon>Pseudoditrichales</taxon>
        <taxon>Ditrichaceae</taxon>
        <taxon>Ceratodon</taxon>
    </lineage>
</organism>
<comment type="caution">
    <text evidence="2">The sequence shown here is derived from an EMBL/GenBank/DDBJ whole genome shotgun (WGS) entry which is preliminary data.</text>
</comment>
<reference evidence="2 3" key="1">
    <citation type="submission" date="2020-06" db="EMBL/GenBank/DDBJ databases">
        <title>WGS assembly of Ceratodon purpureus strain R40.</title>
        <authorList>
            <person name="Carey S.B."/>
            <person name="Jenkins J."/>
            <person name="Shu S."/>
            <person name="Lovell J.T."/>
            <person name="Sreedasyam A."/>
            <person name="Maumus F."/>
            <person name="Tiley G.P."/>
            <person name="Fernandez-Pozo N."/>
            <person name="Barry K."/>
            <person name="Chen C."/>
            <person name="Wang M."/>
            <person name="Lipzen A."/>
            <person name="Daum C."/>
            <person name="Saski C.A."/>
            <person name="Payton A.C."/>
            <person name="Mcbreen J.C."/>
            <person name="Conrad R.E."/>
            <person name="Kollar L.M."/>
            <person name="Olsson S."/>
            <person name="Huttunen S."/>
            <person name="Landis J.B."/>
            <person name="Wickett N.J."/>
            <person name="Johnson M.G."/>
            <person name="Rensing S.A."/>
            <person name="Grimwood J."/>
            <person name="Schmutz J."/>
            <person name="Mcdaniel S.F."/>
        </authorList>
    </citation>
    <scope>NUCLEOTIDE SEQUENCE [LARGE SCALE GENOMIC DNA]</scope>
    <source>
        <strain evidence="2 3">R40</strain>
    </source>
</reference>
<evidence type="ECO:0000313" key="2">
    <source>
        <dbReference type="EMBL" id="KAG0569194.1"/>
    </source>
</evidence>
<name>A0A8T0HFW7_CERPU</name>
<dbReference type="Proteomes" id="UP000822688">
    <property type="component" value="Chromosome 6"/>
</dbReference>
<dbReference type="EMBL" id="CM026427">
    <property type="protein sequence ID" value="KAG0569194.1"/>
    <property type="molecule type" value="Genomic_DNA"/>
</dbReference>
<feature type="region of interest" description="Disordered" evidence="1">
    <location>
        <begin position="1"/>
        <end position="109"/>
    </location>
</feature>
<dbReference type="AlphaFoldDB" id="A0A8T0HFW7"/>
<accession>A0A8T0HFW7</accession>
<protein>
    <submittedName>
        <fullName evidence="2">Uncharacterized protein</fullName>
    </submittedName>
</protein>
<feature type="compositionally biased region" description="Low complexity" evidence="1">
    <location>
        <begin position="1"/>
        <end position="14"/>
    </location>
</feature>
<proteinExistence type="predicted"/>
<evidence type="ECO:0000256" key="1">
    <source>
        <dbReference type="SAM" id="MobiDB-lite"/>
    </source>
</evidence>
<gene>
    <name evidence="2" type="ORF">KC19_6G072200</name>
</gene>